<dbReference type="AlphaFoldDB" id="A0A5A7NW89"/>
<sequence length="132" mass="14096">MLSETAQPAAALDRAPPALSPPAISGLRQSRMSSGRTRLHYDDSRLLLVAGNWSLGRGGSHLVSVVGYRELFRFAGRGRGSSNRVGFQKLRLVDVDAPEGRSPVGGRGSPFTFSPENWGSRSRLVAFMAVGG</sequence>
<dbReference type="Proteomes" id="UP000325081">
    <property type="component" value="Unassembled WGS sequence"/>
</dbReference>
<feature type="compositionally biased region" description="Low complexity" evidence="1">
    <location>
        <begin position="1"/>
        <end position="23"/>
    </location>
</feature>
<evidence type="ECO:0000256" key="1">
    <source>
        <dbReference type="SAM" id="MobiDB-lite"/>
    </source>
</evidence>
<evidence type="ECO:0000313" key="2">
    <source>
        <dbReference type="EMBL" id="GER24547.1"/>
    </source>
</evidence>
<organism evidence="2 3">
    <name type="scientific">Striga asiatica</name>
    <name type="common">Asiatic witchweed</name>
    <name type="synonym">Buchnera asiatica</name>
    <dbReference type="NCBI Taxonomy" id="4170"/>
    <lineage>
        <taxon>Eukaryota</taxon>
        <taxon>Viridiplantae</taxon>
        <taxon>Streptophyta</taxon>
        <taxon>Embryophyta</taxon>
        <taxon>Tracheophyta</taxon>
        <taxon>Spermatophyta</taxon>
        <taxon>Magnoliopsida</taxon>
        <taxon>eudicotyledons</taxon>
        <taxon>Gunneridae</taxon>
        <taxon>Pentapetalae</taxon>
        <taxon>asterids</taxon>
        <taxon>lamiids</taxon>
        <taxon>Lamiales</taxon>
        <taxon>Orobanchaceae</taxon>
        <taxon>Buchnereae</taxon>
        <taxon>Striga</taxon>
    </lineage>
</organism>
<proteinExistence type="predicted"/>
<gene>
    <name evidence="2" type="ORF">STAS_00091</name>
</gene>
<name>A0A5A7NW89_STRAF</name>
<feature type="region of interest" description="Disordered" evidence="1">
    <location>
        <begin position="1"/>
        <end position="36"/>
    </location>
</feature>
<reference evidence="3" key="1">
    <citation type="journal article" date="2019" name="Curr. Biol.">
        <title>Genome Sequence of Striga asiatica Provides Insight into the Evolution of Plant Parasitism.</title>
        <authorList>
            <person name="Yoshida S."/>
            <person name="Kim S."/>
            <person name="Wafula E.K."/>
            <person name="Tanskanen J."/>
            <person name="Kim Y.M."/>
            <person name="Honaas L."/>
            <person name="Yang Z."/>
            <person name="Spallek T."/>
            <person name="Conn C.E."/>
            <person name="Ichihashi Y."/>
            <person name="Cheong K."/>
            <person name="Cui S."/>
            <person name="Der J.P."/>
            <person name="Gundlach H."/>
            <person name="Jiao Y."/>
            <person name="Hori C."/>
            <person name="Ishida J.K."/>
            <person name="Kasahara H."/>
            <person name="Kiba T."/>
            <person name="Kim M.S."/>
            <person name="Koo N."/>
            <person name="Laohavisit A."/>
            <person name="Lee Y.H."/>
            <person name="Lumba S."/>
            <person name="McCourt P."/>
            <person name="Mortimer J.C."/>
            <person name="Mutuku J.M."/>
            <person name="Nomura T."/>
            <person name="Sasaki-Sekimoto Y."/>
            <person name="Seto Y."/>
            <person name="Wang Y."/>
            <person name="Wakatake T."/>
            <person name="Sakakibara H."/>
            <person name="Demura T."/>
            <person name="Yamaguchi S."/>
            <person name="Yoneyama K."/>
            <person name="Manabe R.I."/>
            <person name="Nelson D.C."/>
            <person name="Schulman A.H."/>
            <person name="Timko M.P."/>
            <person name="dePamphilis C.W."/>
            <person name="Choi D."/>
            <person name="Shirasu K."/>
        </authorList>
    </citation>
    <scope>NUCLEOTIDE SEQUENCE [LARGE SCALE GENOMIC DNA]</scope>
    <source>
        <strain evidence="3">cv. UVA1</strain>
    </source>
</reference>
<evidence type="ECO:0000313" key="3">
    <source>
        <dbReference type="Proteomes" id="UP000325081"/>
    </source>
</evidence>
<keyword evidence="3" id="KW-1185">Reference proteome</keyword>
<dbReference type="EMBL" id="BKCP01000001">
    <property type="protein sequence ID" value="GER24547.1"/>
    <property type="molecule type" value="Genomic_DNA"/>
</dbReference>
<comment type="caution">
    <text evidence="2">The sequence shown here is derived from an EMBL/GenBank/DDBJ whole genome shotgun (WGS) entry which is preliminary data.</text>
</comment>
<protein>
    <submittedName>
        <fullName evidence="2">Methyl-accepting chemotaxis protein</fullName>
    </submittedName>
</protein>
<feature type="compositionally biased region" description="Polar residues" evidence="1">
    <location>
        <begin position="27"/>
        <end position="36"/>
    </location>
</feature>
<accession>A0A5A7NW89</accession>